<dbReference type="AlphaFoldDB" id="A0A0X1KN57"/>
<gene>
    <name evidence="1" type="ORF">X802_03305</name>
</gene>
<evidence type="ECO:0000313" key="1">
    <source>
        <dbReference type="EMBL" id="AJC72688.1"/>
    </source>
</evidence>
<dbReference type="Proteomes" id="UP000062043">
    <property type="component" value="Chromosome"/>
</dbReference>
<sequence>MDELEFCMKSLSYLAEERKAVKAYFKALHS</sequence>
<reference evidence="1 2" key="1">
    <citation type="submission" date="2014-01" db="EMBL/GenBank/DDBJ databases">
        <title>Genome sequencing of Thermococcus guaymasensis.</title>
        <authorList>
            <person name="Zhang X."/>
            <person name="Alvare G."/>
            <person name="Fristensky B."/>
            <person name="Chen L."/>
            <person name="Suen T."/>
            <person name="Chen Q."/>
            <person name="Ma K."/>
        </authorList>
    </citation>
    <scope>NUCLEOTIDE SEQUENCE [LARGE SCALE GENOMIC DNA]</scope>
    <source>
        <strain evidence="1 2">DSM 11113</strain>
    </source>
</reference>
<protein>
    <submittedName>
        <fullName evidence="1">Uncharacterized protein</fullName>
    </submittedName>
</protein>
<keyword evidence="2" id="KW-1185">Reference proteome</keyword>
<dbReference type="EMBL" id="CP007140">
    <property type="protein sequence ID" value="AJC72688.1"/>
    <property type="molecule type" value="Genomic_DNA"/>
</dbReference>
<dbReference type="KEGG" id="tgy:X802_03305"/>
<organism evidence="1 2">
    <name type="scientific">Thermococcus guaymasensis DSM 11113</name>
    <dbReference type="NCBI Taxonomy" id="1432656"/>
    <lineage>
        <taxon>Archaea</taxon>
        <taxon>Methanobacteriati</taxon>
        <taxon>Methanobacteriota</taxon>
        <taxon>Thermococci</taxon>
        <taxon>Thermococcales</taxon>
        <taxon>Thermococcaceae</taxon>
        <taxon>Thermococcus</taxon>
    </lineage>
</organism>
<accession>A0A0X1KN57</accession>
<proteinExistence type="predicted"/>
<name>A0A0X1KN57_9EURY</name>
<evidence type="ECO:0000313" key="2">
    <source>
        <dbReference type="Proteomes" id="UP000062043"/>
    </source>
</evidence>